<reference evidence="1 2" key="1">
    <citation type="submission" date="2019-01" db="EMBL/GenBank/DDBJ databases">
        <title>Bacillus sp. M5HDSG1-1, whole genome shotgun sequence.</title>
        <authorList>
            <person name="Tuo L."/>
        </authorList>
    </citation>
    <scope>NUCLEOTIDE SEQUENCE [LARGE SCALE GENOMIC DNA]</scope>
    <source>
        <strain evidence="1 2">M5HDSG1-1</strain>
    </source>
</reference>
<dbReference type="AlphaFoldDB" id="A0A3S2TTJ0"/>
<dbReference type="Gene3D" id="3.10.20.90">
    <property type="entry name" value="Phosphatidylinositol 3-kinase Catalytic Subunit, Chain A, domain 1"/>
    <property type="match status" value="1"/>
</dbReference>
<dbReference type="Pfam" id="PF08817">
    <property type="entry name" value="YukD"/>
    <property type="match status" value="1"/>
</dbReference>
<dbReference type="GeneID" id="87616604"/>
<dbReference type="RefSeq" id="WP_127738929.1">
    <property type="nucleotide sequence ID" value="NZ_CAJCKN010000004.1"/>
</dbReference>
<comment type="caution">
    <text evidence="1">The sequence shown here is derived from an EMBL/GenBank/DDBJ whole genome shotgun (WGS) entry which is preliminary data.</text>
</comment>
<gene>
    <name evidence="1" type="ORF">EM808_14575</name>
</gene>
<name>A0A3S2TTJ0_9BACI</name>
<evidence type="ECO:0000313" key="1">
    <source>
        <dbReference type="EMBL" id="RVT61472.1"/>
    </source>
</evidence>
<proteinExistence type="predicted"/>
<dbReference type="EMBL" id="RZTZ01000005">
    <property type="protein sequence ID" value="RVT61472.1"/>
    <property type="molecule type" value="Genomic_DNA"/>
</dbReference>
<evidence type="ECO:0000313" key="2">
    <source>
        <dbReference type="Proteomes" id="UP000288024"/>
    </source>
</evidence>
<keyword evidence="2" id="KW-1185">Reference proteome</keyword>
<protein>
    <submittedName>
        <fullName evidence="1">Ubiquitin</fullName>
    </submittedName>
</protein>
<dbReference type="InterPro" id="IPR024962">
    <property type="entry name" value="YukD-like"/>
</dbReference>
<dbReference type="Proteomes" id="UP000288024">
    <property type="component" value="Unassembled WGS sequence"/>
</dbReference>
<accession>A0A3S2TTJ0</accession>
<organism evidence="1 2">
    <name type="scientific">Niallia taxi</name>
    <dbReference type="NCBI Taxonomy" id="2499688"/>
    <lineage>
        <taxon>Bacteria</taxon>
        <taxon>Bacillati</taxon>
        <taxon>Bacillota</taxon>
        <taxon>Bacilli</taxon>
        <taxon>Bacillales</taxon>
        <taxon>Bacillaceae</taxon>
        <taxon>Niallia</taxon>
    </lineage>
</organism>
<sequence>MYIEVTVDLHKYDKETIDLRLSDFYTIKKLIDISWQVSHIDSVPRSGYWVRVKNKQKVFPGNRRLADAGITSGDIIEIL</sequence>